<dbReference type="InterPro" id="IPR002347">
    <property type="entry name" value="SDR_fam"/>
</dbReference>
<evidence type="ECO:0000256" key="1">
    <source>
        <dbReference type="ARBA" id="ARBA00006484"/>
    </source>
</evidence>
<dbReference type="NCBIfam" id="NF005559">
    <property type="entry name" value="PRK07231.1"/>
    <property type="match status" value="1"/>
</dbReference>
<reference evidence="4" key="1">
    <citation type="submission" date="2018-09" db="EMBL/GenBank/DDBJ databases">
        <authorList>
            <person name="Livingstone P.G."/>
            <person name="Whitworth D.E."/>
        </authorList>
    </citation>
    <scope>NUCLEOTIDE SEQUENCE [LARGE SCALE GENOMIC DNA]</scope>
    <source>
        <strain evidence="4">CA054A</strain>
    </source>
</reference>
<dbReference type="Pfam" id="PF13561">
    <property type="entry name" value="adh_short_C2"/>
    <property type="match status" value="1"/>
</dbReference>
<protein>
    <submittedName>
        <fullName evidence="3">Glucose 1-dehydrogenase</fullName>
        <ecNumber evidence="3">1.1.1.47</ecNumber>
    </submittedName>
</protein>
<keyword evidence="4" id="KW-1185">Reference proteome</keyword>
<comment type="similarity">
    <text evidence="1">Belongs to the short-chain dehydrogenases/reductases (SDR) family.</text>
</comment>
<dbReference type="AlphaFoldDB" id="A0A3A8HAX3"/>
<dbReference type="PRINTS" id="PR00081">
    <property type="entry name" value="GDHRDH"/>
</dbReference>
<dbReference type="EMBL" id="RAVZ01000628">
    <property type="protein sequence ID" value="RKG67858.1"/>
    <property type="molecule type" value="Genomic_DNA"/>
</dbReference>
<dbReference type="FunFam" id="3.40.50.720:FF:000084">
    <property type="entry name" value="Short-chain dehydrogenase reductase"/>
    <property type="match status" value="1"/>
</dbReference>
<evidence type="ECO:0000313" key="3">
    <source>
        <dbReference type="EMBL" id="RKG67858.1"/>
    </source>
</evidence>
<dbReference type="PROSITE" id="PS00061">
    <property type="entry name" value="ADH_SHORT"/>
    <property type="match status" value="1"/>
</dbReference>
<evidence type="ECO:0000259" key="2">
    <source>
        <dbReference type="SMART" id="SM00822"/>
    </source>
</evidence>
<dbReference type="GO" id="GO:0047936">
    <property type="term" value="F:glucose 1-dehydrogenase [NAD(P)+] activity"/>
    <property type="evidence" value="ECO:0007669"/>
    <property type="project" value="UniProtKB-EC"/>
</dbReference>
<dbReference type="OrthoDB" id="5363038at2"/>
<dbReference type="CDD" id="cd05233">
    <property type="entry name" value="SDR_c"/>
    <property type="match status" value="1"/>
</dbReference>
<proteinExistence type="inferred from homology"/>
<dbReference type="InterPro" id="IPR036291">
    <property type="entry name" value="NAD(P)-bd_dom_sf"/>
</dbReference>
<dbReference type="SUPFAM" id="SSF51735">
    <property type="entry name" value="NAD(P)-binding Rossmann-fold domains"/>
    <property type="match status" value="1"/>
</dbReference>
<dbReference type="Proteomes" id="UP000268094">
    <property type="component" value="Unassembled WGS sequence"/>
</dbReference>
<dbReference type="RefSeq" id="WP_120545884.1">
    <property type="nucleotide sequence ID" value="NZ_RAVZ01000628.1"/>
</dbReference>
<dbReference type="PANTHER" id="PTHR43943:SF2">
    <property type="entry name" value="DEHYDROGENASE_REDUCTASE 4"/>
    <property type="match status" value="1"/>
</dbReference>
<organism evidence="3 4">
    <name type="scientific">Corallococcus terminator</name>
    <dbReference type="NCBI Taxonomy" id="2316733"/>
    <lineage>
        <taxon>Bacteria</taxon>
        <taxon>Pseudomonadati</taxon>
        <taxon>Myxococcota</taxon>
        <taxon>Myxococcia</taxon>
        <taxon>Myxococcales</taxon>
        <taxon>Cystobacterineae</taxon>
        <taxon>Myxococcaceae</taxon>
        <taxon>Corallococcus</taxon>
    </lineage>
</organism>
<keyword evidence="3" id="KW-0560">Oxidoreductase</keyword>
<evidence type="ECO:0000313" key="4">
    <source>
        <dbReference type="Proteomes" id="UP000268094"/>
    </source>
</evidence>
<name>A0A3A8HAX3_9BACT</name>
<sequence length="249" mass="25851">MGRLDGKVAVVTGGTTGIGFATAKRFANEGAKVFLTGRREVEVDRAVKEIGHGAVGVRGDVSVLADLDRLYAVVKEQAGHIDVVFANAGLGEFAPLGSITEEHFDKTFDVNVKGTLFSVQKALPLLKDGGSVILTGSIAGSDGSPAFSVYGATKAAIRSFARTWASDLKERRIRVNTLSPGPIDTPGLNGLAPNADAAAQLKKHLTATIPLGRMGEPDEVAKVAVFLATDDSSFVNGTELFVDGGSGQV</sequence>
<accession>A0A3A8HAX3</accession>
<dbReference type="Gene3D" id="3.40.50.720">
    <property type="entry name" value="NAD(P)-binding Rossmann-like Domain"/>
    <property type="match status" value="1"/>
</dbReference>
<dbReference type="InterPro" id="IPR020904">
    <property type="entry name" value="Sc_DH/Rdtase_CS"/>
</dbReference>
<feature type="domain" description="Ketoreductase" evidence="2">
    <location>
        <begin position="7"/>
        <end position="189"/>
    </location>
</feature>
<gene>
    <name evidence="3" type="ORF">D7V88_40920</name>
</gene>
<dbReference type="InterPro" id="IPR057326">
    <property type="entry name" value="KR_dom"/>
</dbReference>
<dbReference type="PRINTS" id="PR00080">
    <property type="entry name" value="SDRFAMILY"/>
</dbReference>
<dbReference type="EC" id="1.1.1.47" evidence="3"/>
<comment type="caution">
    <text evidence="3">The sequence shown here is derived from an EMBL/GenBank/DDBJ whole genome shotgun (WGS) entry which is preliminary data.</text>
</comment>
<dbReference type="PANTHER" id="PTHR43943">
    <property type="entry name" value="DEHYDROGENASE/REDUCTASE (SDR FAMILY) MEMBER 4"/>
    <property type="match status" value="1"/>
</dbReference>
<dbReference type="SMART" id="SM00822">
    <property type="entry name" value="PKS_KR"/>
    <property type="match status" value="1"/>
</dbReference>